<dbReference type="AlphaFoldDB" id="A0AAD1FGA3"/>
<dbReference type="KEGG" id="pfuw:KF707C_32790"/>
<keyword evidence="1" id="KW-0472">Membrane</keyword>
<proteinExistence type="predicted"/>
<evidence type="ECO:0000256" key="1">
    <source>
        <dbReference type="SAM" id="Phobius"/>
    </source>
</evidence>
<keyword evidence="3" id="KW-1185">Reference proteome</keyword>
<protein>
    <submittedName>
        <fullName evidence="2">Chromate transport protein ChrA</fullName>
    </submittedName>
</protein>
<keyword evidence="1" id="KW-1133">Transmembrane helix</keyword>
<dbReference type="Proteomes" id="UP000218554">
    <property type="component" value="Chromosome"/>
</dbReference>
<evidence type="ECO:0000313" key="3">
    <source>
        <dbReference type="Proteomes" id="UP000218554"/>
    </source>
</evidence>
<feature type="transmembrane region" description="Helical" evidence="1">
    <location>
        <begin position="16"/>
        <end position="33"/>
    </location>
</feature>
<name>A0AAD1FGA3_METFU</name>
<reference evidence="2 3" key="2">
    <citation type="journal article" date="2017" name="Int. J. Syst. Evol. Microbiol.">
        <title>Pseudomonas furukawaii sp. nov., a polychlorinated biphenyl-degrading bacterium isolated from biphenyl-contaminated soil in Japan.</title>
        <authorList>
            <person name="Kimura N."/>
            <person name="Watanabe T."/>
            <person name="Suenaga H."/>
            <person name="Fujihara H."/>
            <person name="Futagami T."/>
            <person name="Goto M."/>
            <person name="Hanada S."/>
            <person name="Hirose J."/>
        </authorList>
    </citation>
    <scope>NUCLEOTIDE SEQUENCE [LARGE SCALE GENOMIC DNA]</scope>
    <source>
        <strain evidence="3">DSM 10086 / NBRC 110670 / KF707</strain>
    </source>
</reference>
<keyword evidence="1" id="KW-0812">Transmembrane</keyword>
<gene>
    <name evidence="2" type="ORF">KF707C_32790</name>
</gene>
<dbReference type="EMBL" id="AP014862">
    <property type="protein sequence ID" value="BAU74967.1"/>
    <property type="molecule type" value="Genomic_DNA"/>
</dbReference>
<feature type="transmembrane region" description="Helical" evidence="1">
    <location>
        <begin position="40"/>
        <end position="57"/>
    </location>
</feature>
<organism evidence="2 3">
    <name type="scientific">Metapseudomonas furukawaii</name>
    <name type="common">Pseudomonas furukawaii</name>
    <dbReference type="NCBI Taxonomy" id="1149133"/>
    <lineage>
        <taxon>Bacteria</taxon>
        <taxon>Pseudomonadati</taxon>
        <taxon>Pseudomonadota</taxon>
        <taxon>Gammaproteobacteria</taxon>
        <taxon>Pseudomonadales</taxon>
        <taxon>Pseudomonadaceae</taxon>
        <taxon>Metapseudomonas</taxon>
    </lineage>
</organism>
<evidence type="ECO:0000313" key="2">
    <source>
        <dbReference type="EMBL" id="BAU74967.1"/>
    </source>
</evidence>
<sequence>MFFGYHVLWPQGFNGHFEWPSALIALAAAVALFRYKLGVIQVLMTCALAGLGVHLLQN</sequence>
<reference evidence="3" key="1">
    <citation type="submission" date="2015-05" db="EMBL/GenBank/DDBJ databases">
        <title>Draft genome sequencing of a biphenyl-degrading bacterium, Pseudomonas balearica KF707 (=NBRC110670).</title>
        <authorList>
            <person name="Kimura N."/>
            <person name="Hirose J."/>
            <person name="Watanabe T."/>
            <person name="Suenaga H."/>
            <person name="Fujihara H."/>
            <person name="Noguchi M."/>
            <person name="Hashimoto M."/>
            <person name="Shimodaira J."/>
            <person name="Tsuchikane K."/>
            <person name="Hosoyama A."/>
            <person name="Yamazoe A."/>
            <person name="Fujita N."/>
            <person name="Furukawa K."/>
        </authorList>
    </citation>
    <scope>NUCLEOTIDE SEQUENCE [LARGE SCALE GENOMIC DNA]</scope>
    <source>
        <strain evidence="3">DSM 10086 / NBRC 110670 / KF707</strain>
    </source>
</reference>
<accession>A0AAD1FGA3</accession>